<dbReference type="AlphaFoldDB" id="A0A1I0QC79"/>
<dbReference type="Proteomes" id="UP000199701">
    <property type="component" value="Unassembled WGS sequence"/>
</dbReference>
<sequence>MKNTILGMCFVFFIVISMSIIYTIDGRRIRKEETVDSLSSAIESSMQALVDNKYKISNNEEFIADFTEALLVQIESDFTVTINILDIDYEKKILSIEVIEHYQHPNGKPATVACVKTVIFEQDIDSSLTEANRQVKITYMIPGNGTNIIYKEFSIKKGCEIIIPQSPSIDGKAFIEWTLNGSQYILMDSDQNKVKVNEDISLYAEFN</sequence>
<dbReference type="RefSeq" id="WP_092453807.1">
    <property type="nucleotide sequence ID" value="NZ_FOJI01000007.1"/>
</dbReference>
<evidence type="ECO:0000256" key="1">
    <source>
        <dbReference type="SAM" id="Phobius"/>
    </source>
</evidence>
<organism evidence="2 3">
    <name type="scientific">[Clostridium] fimetarium</name>
    <dbReference type="NCBI Taxonomy" id="99656"/>
    <lineage>
        <taxon>Bacteria</taxon>
        <taxon>Bacillati</taxon>
        <taxon>Bacillota</taxon>
        <taxon>Clostridia</taxon>
        <taxon>Lachnospirales</taxon>
        <taxon>Lachnospiraceae</taxon>
    </lineage>
</organism>
<dbReference type="EMBL" id="FOJI01000007">
    <property type="protein sequence ID" value="SEW24532.1"/>
    <property type="molecule type" value="Genomic_DNA"/>
</dbReference>
<gene>
    <name evidence="2" type="ORF">SAMN05421659_107175</name>
</gene>
<proteinExistence type="predicted"/>
<name>A0A1I0QC79_9FIRM</name>
<keyword evidence="1" id="KW-0812">Transmembrane</keyword>
<keyword evidence="1" id="KW-1133">Transmembrane helix</keyword>
<reference evidence="2 3" key="1">
    <citation type="submission" date="2016-10" db="EMBL/GenBank/DDBJ databases">
        <authorList>
            <person name="de Groot N.N."/>
        </authorList>
    </citation>
    <scope>NUCLEOTIDE SEQUENCE [LARGE SCALE GENOMIC DNA]</scope>
    <source>
        <strain evidence="2 3">DSM 9179</strain>
    </source>
</reference>
<dbReference type="OrthoDB" id="1925029at2"/>
<evidence type="ECO:0000313" key="3">
    <source>
        <dbReference type="Proteomes" id="UP000199701"/>
    </source>
</evidence>
<evidence type="ECO:0000313" key="2">
    <source>
        <dbReference type="EMBL" id="SEW24532.1"/>
    </source>
</evidence>
<feature type="transmembrane region" description="Helical" evidence="1">
    <location>
        <begin position="5"/>
        <end position="24"/>
    </location>
</feature>
<dbReference type="STRING" id="99656.SAMN05421659_107175"/>
<keyword evidence="1" id="KW-0472">Membrane</keyword>
<protein>
    <submittedName>
        <fullName evidence="2">Uncharacterized protein</fullName>
    </submittedName>
</protein>
<keyword evidence="3" id="KW-1185">Reference proteome</keyword>
<accession>A0A1I0QC79</accession>